<dbReference type="AlphaFoldDB" id="A0A182FES6"/>
<evidence type="ECO:0000313" key="2">
    <source>
        <dbReference type="Proteomes" id="UP000069272"/>
    </source>
</evidence>
<sequence>MDILPSGSIFRELQIIHDTGCFSSESSIEDQWQQVLSKQHQLVALGGVGVGGNMTGKENSES</sequence>
<accession>A0A182FES6</accession>
<reference evidence="1 2" key="1">
    <citation type="journal article" date="2017" name="G3 (Bethesda)">
        <title>The Physical Genome Mapping of Anopheles albimanus Corrected Scaffold Misassemblies and Identified Interarm Rearrangements in Genus Anopheles.</title>
        <authorList>
            <person name="Artemov G.N."/>
            <person name="Peery A.N."/>
            <person name="Jiang X."/>
            <person name="Tu Z."/>
            <person name="Stegniy V.N."/>
            <person name="Sharakhova M.V."/>
            <person name="Sharakhov I.V."/>
        </authorList>
    </citation>
    <scope>NUCLEOTIDE SEQUENCE [LARGE SCALE GENOMIC DNA]</scope>
    <source>
        <strain evidence="1 2">ALBI9_A</strain>
    </source>
</reference>
<evidence type="ECO:0000313" key="1">
    <source>
        <dbReference type="EnsemblMetazoa" id="AALB005017-PA"/>
    </source>
</evidence>
<reference evidence="1" key="2">
    <citation type="submission" date="2022-08" db="UniProtKB">
        <authorList>
            <consortium name="EnsemblMetazoa"/>
        </authorList>
    </citation>
    <scope>IDENTIFICATION</scope>
    <source>
        <strain evidence="1">STECLA/ALBI9_A</strain>
    </source>
</reference>
<dbReference type="VEuPathDB" id="VectorBase:AALB005017"/>
<organism evidence="1 2">
    <name type="scientific">Anopheles albimanus</name>
    <name type="common">New world malaria mosquito</name>
    <dbReference type="NCBI Taxonomy" id="7167"/>
    <lineage>
        <taxon>Eukaryota</taxon>
        <taxon>Metazoa</taxon>
        <taxon>Ecdysozoa</taxon>
        <taxon>Arthropoda</taxon>
        <taxon>Hexapoda</taxon>
        <taxon>Insecta</taxon>
        <taxon>Pterygota</taxon>
        <taxon>Neoptera</taxon>
        <taxon>Endopterygota</taxon>
        <taxon>Diptera</taxon>
        <taxon>Nematocera</taxon>
        <taxon>Culicoidea</taxon>
        <taxon>Culicidae</taxon>
        <taxon>Anophelinae</taxon>
        <taxon>Anopheles</taxon>
    </lineage>
</organism>
<name>A0A182FES6_ANOAL</name>
<proteinExistence type="predicted"/>
<keyword evidence="2" id="KW-1185">Reference proteome</keyword>
<dbReference type="EnsemblMetazoa" id="AALB005017-RA">
    <property type="protein sequence ID" value="AALB005017-PA"/>
    <property type="gene ID" value="AALB005017"/>
</dbReference>
<protein>
    <submittedName>
        <fullName evidence="1">Uncharacterized protein</fullName>
    </submittedName>
</protein>
<dbReference type="Proteomes" id="UP000069272">
    <property type="component" value="Chromosome 3L"/>
</dbReference>
<dbReference type="STRING" id="7167.A0A182FES6"/>